<evidence type="ECO:0000259" key="3">
    <source>
        <dbReference type="PROSITE" id="PS50883"/>
    </source>
</evidence>
<dbReference type="InterPro" id="IPR029787">
    <property type="entry name" value="Nucleotide_cyclase"/>
</dbReference>
<dbReference type="Pfam" id="PF00563">
    <property type="entry name" value="EAL"/>
    <property type="match status" value="1"/>
</dbReference>
<dbReference type="Gene3D" id="3.30.70.270">
    <property type="match status" value="1"/>
</dbReference>
<sequence>MLQLEGSRLLIVDDEQRNTRLLADIFRAEGCDVHELNNSCNTLKTVANYEPDLIILDVMMPGKNGFELTREIKSHEAWKHIPIILLTALADRDSCVSGLEAGAEDYVSKPFNRRELCARVNNLLKLKKLHDFQNQNIRLLEQYDPVTGLPRKEILLEIANTLFKKKKDSSFCVGVCEVDLDQTLIGLLSTLDRDMSEKQISRTVVERMSAIFPPGILMGCLGPGKFGVVLEASENEAASQLRLLQHRLQQPFMIQSQEFLLKFSIGYIPPSMPLQEWRVLFNKAEMALLEAKKEGGNLLKKFIPEMDAENYERWWLSQALFQAMRDQQFEVYFQPLVDISKETLVGFEALLRWQHPDKGFISPARFIPLAEENGHIYDLSLWMIEQVCQQIVAWRRIGPRVRMAINISPAQLYRDDFTEDFVDIFTRYHLTPNDFELELTESSLMDPKGGGQLQALWRQGFDIAIDDFGTGFSNLEYLKKYPFNRLKIDRSFISNICESSDDIAIVKAILAIAEHMGFKVIAEGIETVQQLEKLRELGCHEAQGFYFSKPVPATIATDMLRYGLKPSPS</sequence>
<keyword evidence="1" id="KW-0597">Phosphoprotein</keyword>
<evidence type="ECO:0000313" key="4">
    <source>
        <dbReference type="EMBL" id="ABC30977.1"/>
    </source>
</evidence>
<reference evidence="4 5" key="1">
    <citation type="journal article" date="2005" name="Nucleic Acids Res.">
        <title>Genomic blueprint of Hahella chejuensis, a marine microbe producing an algicidal agent.</title>
        <authorList>
            <person name="Jeong H."/>
            <person name="Yim J.H."/>
            <person name="Lee C."/>
            <person name="Choi S.-H."/>
            <person name="Park Y.K."/>
            <person name="Yoon S.H."/>
            <person name="Hur C.-G."/>
            <person name="Kang H.-Y."/>
            <person name="Kim D."/>
            <person name="Lee H.H."/>
            <person name="Park K.H."/>
            <person name="Park S.-H."/>
            <person name="Park H.-S."/>
            <person name="Lee H.K."/>
            <person name="Oh T.K."/>
            <person name="Kim J.F."/>
        </authorList>
    </citation>
    <scope>NUCLEOTIDE SEQUENCE [LARGE SCALE GENOMIC DNA]</scope>
    <source>
        <strain evidence="4 5">KCTC 2396</strain>
    </source>
</reference>
<dbReference type="KEGG" id="hch:HCH_04270"/>
<dbReference type="PANTHER" id="PTHR33121">
    <property type="entry name" value="CYCLIC DI-GMP PHOSPHODIESTERASE PDEF"/>
    <property type="match status" value="1"/>
</dbReference>
<dbReference type="InterPro" id="IPR001633">
    <property type="entry name" value="EAL_dom"/>
</dbReference>
<dbReference type="SUPFAM" id="SSF55073">
    <property type="entry name" value="Nucleotide cyclase"/>
    <property type="match status" value="1"/>
</dbReference>
<dbReference type="EMBL" id="CP000155">
    <property type="protein sequence ID" value="ABC30977.1"/>
    <property type="molecule type" value="Genomic_DNA"/>
</dbReference>
<dbReference type="SUPFAM" id="SSF52172">
    <property type="entry name" value="CheY-like"/>
    <property type="match status" value="1"/>
</dbReference>
<evidence type="ECO:0000256" key="1">
    <source>
        <dbReference type="PROSITE-ProRule" id="PRU00169"/>
    </source>
</evidence>
<dbReference type="STRING" id="349521.HCH_04270"/>
<accession>Q2SEE7</accession>
<feature type="modified residue" description="4-aspartylphosphate" evidence="1">
    <location>
        <position position="57"/>
    </location>
</feature>
<dbReference type="InterPro" id="IPR000160">
    <property type="entry name" value="GGDEF_dom"/>
</dbReference>
<dbReference type="eggNOG" id="COG2200">
    <property type="taxonomic scope" value="Bacteria"/>
</dbReference>
<dbReference type="Proteomes" id="UP000000238">
    <property type="component" value="Chromosome"/>
</dbReference>
<dbReference type="SMART" id="SM00052">
    <property type="entry name" value="EAL"/>
    <property type="match status" value="1"/>
</dbReference>
<dbReference type="Pfam" id="PF00990">
    <property type="entry name" value="GGDEF"/>
    <property type="match status" value="1"/>
</dbReference>
<name>Q2SEE7_HAHCH</name>
<dbReference type="Gene3D" id="3.40.50.2300">
    <property type="match status" value="1"/>
</dbReference>
<dbReference type="PANTHER" id="PTHR33121:SF70">
    <property type="entry name" value="SIGNALING PROTEIN YKOW"/>
    <property type="match status" value="1"/>
</dbReference>
<dbReference type="OrthoDB" id="9816034at2"/>
<dbReference type="AlphaFoldDB" id="Q2SEE7"/>
<dbReference type="InterPro" id="IPR050706">
    <property type="entry name" value="Cyclic-di-GMP_PDE-like"/>
</dbReference>
<dbReference type="InterPro" id="IPR001789">
    <property type="entry name" value="Sig_transdc_resp-reg_receiver"/>
</dbReference>
<dbReference type="eggNOG" id="COG3706">
    <property type="taxonomic scope" value="Bacteria"/>
</dbReference>
<dbReference type="InterPro" id="IPR035919">
    <property type="entry name" value="EAL_sf"/>
</dbReference>
<evidence type="ECO:0000259" key="2">
    <source>
        <dbReference type="PROSITE" id="PS50110"/>
    </source>
</evidence>
<dbReference type="GO" id="GO:0071111">
    <property type="term" value="F:cyclic-guanylate-specific phosphodiesterase activity"/>
    <property type="evidence" value="ECO:0007669"/>
    <property type="project" value="InterPro"/>
</dbReference>
<protein>
    <submittedName>
        <fullName evidence="4">FOG: EAL domain</fullName>
    </submittedName>
</protein>
<dbReference type="SMART" id="SM00448">
    <property type="entry name" value="REC"/>
    <property type="match status" value="1"/>
</dbReference>
<dbReference type="PROSITE" id="PS50883">
    <property type="entry name" value="EAL"/>
    <property type="match status" value="1"/>
</dbReference>
<dbReference type="SMART" id="SM00267">
    <property type="entry name" value="GGDEF"/>
    <property type="match status" value="1"/>
</dbReference>
<dbReference type="InterPro" id="IPR043128">
    <property type="entry name" value="Rev_trsase/Diguanyl_cyclase"/>
</dbReference>
<gene>
    <name evidence="4" type="ordered locus">HCH_04270</name>
</gene>
<dbReference type="InterPro" id="IPR011006">
    <property type="entry name" value="CheY-like_superfamily"/>
</dbReference>
<dbReference type="Pfam" id="PF00072">
    <property type="entry name" value="Response_reg"/>
    <property type="match status" value="1"/>
</dbReference>
<dbReference type="Gene3D" id="3.20.20.450">
    <property type="entry name" value="EAL domain"/>
    <property type="match status" value="1"/>
</dbReference>
<dbReference type="CDD" id="cd01948">
    <property type="entry name" value="EAL"/>
    <property type="match status" value="1"/>
</dbReference>
<dbReference type="PROSITE" id="PS50110">
    <property type="entry name" value="RESPONSE_REGULATORY"/>
    <property type="match status" value="1"/>
</dbReference>
<dbReference type="HOGENOM" id="CLU_000445_70_50_6"/>
<evidence type="ECO:0000313" key="5">
    <source>
        <dbReference type="Proteomes" id="UP000000238"/>
    </source>
</evidence>
<dbReference type="SUPFAM" id="SSF141868">
    <property type="entry name" value="EAL domain-like"/>
    <property type="match status" value="1"/>
</dbReference>
<feature type="domain" description="Response regulatory" evidence="2">
    <location>
        <begin position="8"/>
        <end position="124"/>
    </location>
</feature>
<feature type="domain" description="EAL" evidence="3">
    <location>
        <begin position="313"/>
        <end position="564"/>
    </location>
</feature>
<keyword evidence="5" id="KW-1185">Reference proteome</keyword>
<dbReference type="GO" id="GO:0000160">
    <property type="term" value="P:phosphorelay signal transduction system"/>
    <property type="evidence" value="ECO:0007669"/>
    <property type="project" value="InterPro"/>
</dbReference>
<dbReference type="RefSeq" id="WP_011398044.1">
    <property type="nucleotide sequence ID" value="NC_007645.1"/>
</dbReference>
<organism evidence="4 5">
    <name type="scientific">Hahella chejuensis (strain KCTC 2396)</name>
    <dbReference type="NCBI Taxonomy" id="349521"/>
    <lineage>
        <taxon>Bacteria</taxon>
        <taxon>Pseudomonadati</taxon>
        <taxon>Pseudomonadota</taxon>
        <taxon>Gammaproteobacteria</taxon>
        <taxon>Oceanospirillales</taxon>
        <taxon>Hahellaceae</taxon>
        <taxon>Hahella</taxon>
    </lineage>
</organism>
<proteinExistence type="predicted"/>